<comment type="caution">
    <text evidence="2">The sequence shown here is derived from an EMBL/GenBank/DDBJ whole genome shotgun (WGS) entry which is preliminary data.</text>
</comment>
<dbReference type="EMBL" id="BSXW01000187">
    <property type="protein sequence ID" value="GMF14235.1"/>
    <property type="molecule type" value="Genomic_DNA"/>
</dbReference>
<keyword evidence="1" id="KW-0732">Signal</keyword>
<gene>
    <name evidence="2" type="ORF">Plil01_000461700</name>
</gene>
<dbReference type="OrthoDB" id="146119at2759"/>
<keyword evidence="3" id="KW-1185">Reference proteome</keyword>
<dbReference type="Proteomes" id="UP001165083">
    <property type="component" value="Unassembled WGS sequence"/>
</dbReference>
<dbReference type="AlphaFoldDB" id="A0A9W6TIH6"/>
<name>A0A9W6TIH6_9STRA</name>
<evidence type="ECO:0000313" key="3">
    <source>
        <dbReference type="Proteomes" id="UP001165083"/>
    </source>
</evidence>
<organism evidence="2 3">
    <name type="scientific">Phytophthora lilii</name>
    <dbReference type="NCBI Taxonomy" id="2077276"/>
    <lineage>
        <taxon>Eukaryota</taxon>
        <taxon>Sar</taxon>
        <taxon>Stramenopiles</taxon>
        <taxon>Oomycota</taxon>
        <taxon>Peronosporomycetes</taxon>
        <taxon>Peronosporales</taxon>
        <taxon>Peronosporaceae</taxon>
        <taxon>Phytophthora</taxon>
    </lineage>
</organism>
<accession>A0A9W6TIH6</accession>
<evidence type="ECO:0000313" key="2">
    <source>
        <dbReference type="EMBL" id="GMF14235.1"/>
    </source>
</evidence>
<protein>
    <submittedName>
        <fullName evidence="2">Unnamed protein product</fullName>
    </submittedName>
</protein>
<feature type="signal peptide" evidence="1">
    <location>
        <begin position="1"/>
        <end position="26"/>
    </location>
</feature>
<feature type="chain" id="PRO_5040784930" evidence="1">
    <location>
        <begin position="27"/>
        <end position="109"/>
    </location>
</feature>
<dbReference type="PROSITE" id="PS51257">
    <property type="entry name" value="PROKAR_LIPOPROTEIN"/>
    <property type="match status" value="1"/>
</dbReference>
<proteinExistence type="predicted"/>
<sequence length="109" mass="12510">MITFVRMARFLLLVLVVLLFASCGESILRRDTSSKVVSDEDGTTSEERIVCVRNPLTKVEEITKEAVKTSKWDKVLNKIAKILLPDTSKYNGRPVYMGDGQWRYKSYFD</sequence>
<reference evidence="2" key="1">
    <citation type="submission" date="2023-04" db="EMBL/GenBank/DDBJ databases">
        <title>Phytophthora lilii NBRC 32176.</title>
        <authorList>
            <person name="Ichikawa N."/>
            <person name="Sato H."/>
            <person name="Tonouchi N."/>
        </authorList>
    </citation>
    <scope>NUCLEOTIDE SEQUENCE</scope>
    <source>
        <strain evidence="2">NBRC 32176</strain>
    </source>
</reference>
<evidence type="ECO:0000256" key="1">
    <source>
        <dbReference type="SAM" id="SignalP"/>
    </source>
</evidence>